<comment type="caution">
    <text evidence="6">The sequence shown here is derived from an EMBL/GenBank/DDBJ whole genome shotgun (WGS) entry which is preliminary data.</text>
</comment>
<accession>A0A9K3GFR8</accession>
<evidence type="ECO:0000313" key="7">
    <source>
        <dbReference type="Proteomes" id="UP000265618"/>
    </source>
</evidence>
<protein>
    <submittedName>
        <fullName evidence="6">Uncharacterized protein</fullName>
    </submittedName>
</protein>
<keyword evidence="7" id="KW-1185">Reference proteome</keyword>
<evidence type="ECO:0000313" key="6">
    <source>
        <dbReference type="EMBL" id="GIQ82334.1"/>
    </source>
</evidence>
<dbReference type="GO" id="GO:0007189">
    <property type="term" value="P:adenylate cyclase-activating G protein-coupled receptor signaling pathway"/>
    <property type="evidence" value="ECO:0007669"/>
    <property type="project" value="TreeGrafter"/>
</dbReference>
<evidence type="ECO:0000256" key="1">
    <source>
        <dbReference type="ARBA" id="ARBA00004141"/>
    </source>
</evidence>
<dbReference type="SUPFAM" id="SSF81321">
    <property type="entry name" value="Family A G protein-coupled receptor-like"/>
    <property type="match status" value="1"/>
</dbReference>
<feature type="transmembrane region" description="Helical" evidence="5">
    <location>
        <begin position="72"/>
        <end position="96"/>
    </location>
</feature>
<keyword evidence="2 5" id="KW-0812">Transmembrane</keyword>
<sequence length="225" mass="25595">MGAVLPLLLPKHSRLLRAANRKRWIINGFPFILGPVVATFCLSQQALGIGCQEGGRDYCWIAFNAPAWYKFLAFYGWIFLFGVVTTVGVIYTIVIVNREARVRRMLSSHHADGVSLDRTRHDDIDGQETAREEGRMANRFKRMFILPIFSALIWTPPAVRRILQSTQPDRVENPIWPTVHMVCNWAYSIGLIVITALNTQVLRRLLCMGAPVPDRATVRQIRSHV</sequence>
<dbReference type="GO" id="GO:0004930">
    <property type="term" value="F:G protein-coupled receptor activity"/>
    <property type="evidence" value="ECO:0007669"/>
    <property type="project" value="TreeGrafter"/>
</dbReference>
<dbReference type="GO" id="GO:0005886">
    <property type="term" value="C:plasma membrane"/>
    <property type="evidence" value="ECO:0007669"/>
    <property type="project" value="TreeGrafter"/>
</dbReference>
<organism evidence="6 7">
    <name type="scientific">Kipferlia bialata</name>
    <dbReference type="NCBI Taxonomy" id="797122"/>
    <lineage>
        <taxon>Eukaryota</taxon>
        <taxon>Metamonada</taxon>
        <taxon>Carpediemonas-like organisms</taxon>
        <taxon>Kipferlia</taxon>
    </lineage>
</organism>
<keyword evidence="3 5" id="KW-1133">Transmembrane helix</keyword>
<gene>
    <name evidence="6" type="ORF">KIPB_003451</name>
</gene>
<dbReference type="Proteomes" id="UP000265618">
    <property type="component" value="Unassembled WGS sequence"/>
</dbReference>
<evidence type="ECO:0000256" key="2">
    <source>
        <dbReference type="ARBA" id="ARBA00022692"/>
    </source>
</evidence>
<dbReference type="AlphaFoldDB" id="A0A9K3GFR8"/>
<proteinExistence type="predicted"/>
<dbReference type="PANTHER" id="PTHR23112">
    <property type="entry name" value="G PROTEIN-COUPLED RECEPTOR 157-RELATED"/>
    <property type="match status" value="1"/>
</dbReference>
<feature type="transmembrane region" description="Helical" evidence="5">
    <location>
        <begin position="175"/>
        <end position="197"/>
    </location>
</feature>
<dbReference type="PANTHER" id="PTHR23112:SF0">
    <property type="entry name" value="TRANSMEMBRANE PROTEIN 116"/>
    <property type="match status" value="1"/>
</dbReference>
<feature type="transmembrane region" description="Helical" evidence="5">
    <location>
        <begin position="144"/>
        <end position="163"/>
    </location>
</feature>
<comment type="subcellular location">
    <subcellularLocation>
        <location evidence="1">Membrane</location>
        <topology evidence="1">Multi-pass membrane protein</topology>
    </subcellularLocation>
</comment>
<name>A0A9K3GFR8_9EUKA</name>
<keyword evidence="4 5" id="KW-0472">Membrane</keyword>
<dbReference type="Gene3D" id="1.20.1070.10">
    <property type="entry name" value="Rhodopsin 7-helix transmembrane proteins"/>
    <property type="match status" value="1"/>
</dbReference>
<evidence type="ECO:0000256" key="5">
    <source>
        <dbReference type="SAM" id="Phobius"/>
    </source>
</evidence>
<dbReference type="EMBL" id="BDIP01000662">
    <property type="protein sequence ID" value="GIQ82334.1"/>
    <property type="molecule type" value="Genomic_DNA"/>
</dbReference>
<evidence type="ECO:0000256" key="4">
    <source>
        <dbReference type="ARBA" id="ARBA00023136"/>
    </source>
</evidence>
<evidence type="ECO:0000256" key="3">
    <source>
        <dbReference type="ARBA" id="ARBA00022989"/>
    </source>
</evidence>
<reference evidence="6 7" key="1">
    <citation type="journal article" date="2018" name="PLoS ONE">
        <title>The draft genome of Kipferlia bialata reveals reductive genome evolution in fornicate parasites.</title>
        <authorList>
            <person name="Tanifuji G."/>
            <person name="Takabayashi S."/>
            <person name="Kume K."/>
            <person name="Takagi M."/>
            <person name="Nakayama T."/>
            <person name="Kamikawa R."/>
            <person name="Inagaki Y."/>
            <person name="Hashimoto T."/>
        </authorList>
    </citation>
    <scope>NUCLEOTIDE SEQUENCE [LARGE SCALE GENOMIC DNA]</scope>
    <source>
        <strain evidence="6">NY0173</strain>
    </source>
</reference>